<dbReference type="InterPro" id="IPR035398">
    <property type="entry name" value="Bac_rhamnosid_C"/>
</dbReference>
<evidence type="ECO:0000313" key="2">
    <source>
        <dbReference type="EMBL" id="EMR70482.1"/>
    </source>
</evidence>
<evidence type="ECO:0000259" key="1">
    <source>
        <dbReference type="Pfam" id="PF17390"/>
    </source>
</evidence>
<protein>
    <submittedName>
        <fullName evidence="2">Putative bacterial alpha-l-rhamnosidase domain protein</fullName>
    </submittedName>
</protein>
<dbReference type="AlphaFoldDB" id="M7T1Q3"/>
<dbReference type="GO" id="GO:0005975">
    <property type="term" value="P:carbohydrate metabolic process"/>
    <property type="evidence" value="ECO:0007669"/>
    <property type="project" value="InterPro"/>
</dbReference>
<dbReference type="HOGENOM" id="CLU_007933_3_1_1"/>
<dbReference type="KEGG" id="ela:UCREL1_2489"/>
<sequence length="396" mass="43603">MIGTYNYVLYSGDVAFIRENWKGYVKGMRYLFSLVDRVTNLIKVPDDAANDWGQPNVNGFHTSAQVLFFHTLITGAKLADWIGDTPDRKATWLKTAKVVKVTMNELHWDRGTGAFWNSLHHFAGTAGIHPQDGNSLAVFLGVVKPSSTRAQAISSYLTRNWTPIGAASPELPGEISPFISSFEIQAHLVAGHPQRALDLIRSSWGWYLNNENGTQSTAIEGYLLNGSFGYRWNYGYDGVFSYTSHAHGWATGPVTALTEYILGLSIVGLAGATWRLAPQFGDLRSCQGGFTTKLGKFSASWTLKGDQGYTLEYNTPKGTGGDLLLPNGPRGTQVVIDDEELKSKDIVEASGNRQLFALRSSGGKHRIEVSWTSDDSQKALYSFTELKGDNQICDWL</sequence>
<dbReference type="PANTHER" id="PTHR34987">
    <property type="entry name" value="C, PUTATIVE (AFU_ORTHOLOGUE AFUA_3G02880)-RELATED"/>
    <property type="match status" value="1"/>
</dbReference>
<feature type="domain" description="Alpha-L-rhamnosidase C-terminal" evidence="1">
    <location>
        <begin position="273"/>
        <end position="332"/>
    </location>
</feature>
<dbReference type="OMA" id="AFIRENW"/>
<dbReference type="OrthoDB" id="10036721at2759"/>
<dbReference type="Proteomes" id="UP000012174">
    <property type="component" value="Unassembled WGS sequence"/>
</dbReference>
<proteinExistence type="predicted"/>
<evidence type="ECO:0000313" key="3">
    <source>
        <dbReference type="Proteomes" id="UP000012174"/>
    </source>
</evidence>
<dbReference type="InterPro" id="IPR008928">
    <property type="entry name" value="6-hairpin_glycosidase_sf"/>
</dbReference>
<dbReference type="Gene3D" id="1.50.10.10">
    <property type="match status" value="1"/>
</dbReference>
<dbReference type="InterPro" id="IPR012341">
    <property type="entry name" value="6hp_glycosidase-like_sf"/>
</dbReference>
<gene>
    <name evidence="2" type="ORF">UCREL1_2489</name>
</gene>
<dbReference type="Pfam" id="PF17390">
    <property type="entry name" value="Bac_rhamnosid_C"/>
    <property type="match status" value="1"/>
</dbReference>
<dbReference type="EMBL" id="KB705854">
    <property type="protein sequence ID" value="EMR70482.1"/>
    <property type="molecule type" value="Genomic_DNA"/>
</dbReference>
<dbReference type="eggNOG" id="ENOG502QWE4">
    <property type="taxonomic scope" value="Eukaryota"/>
</dbReference>
<dbReference type="GO" id="GO:0003824">
    <property type="term" value="F:catalytic activity"/>
    <property type="evidence" value="ECO:0007669"/>
    <property type="project" value="UniProtKB-ARBA"/>
</dbReference>
<dbReference type="Gene3D" id="2.60.420.10">
    <property type="entry name" value="Maltose phosphorylase, domain 3"/>
    <property type="match status" value="1"/>
</dbReference>
<keyword evidence="3" id="KW-1185">Reference proteome</keyword>
<accession>M7T1Q3</accession>
<name>M7T1Q3_EUTLA</name>
<dbReference type="SUPFAM" id="SSF48208">
    <property type="entry name" value="Six-hairpin glycosidases"/>
    <property type="match status" value="1"/>
</dbReference>
<organism evidence="2 3">
    <name type="scientific">Eutypa lata (strain UCR-EL1)</name>
    <name type="common">Grapevine dieback disease fungus</name>
    <name type="synonym">Eutypa armeniacae</name>
    <dbReference type="NCBI Taxonomy" id="1287681"/>
    <lineage>
        <taxon>Eukaryota</taxon>
        <taxon>Fungi</taxon>
        <taxon>Dikarya</taxon>
        <taxon>Ascomycota</taxon>
        <taxon>Pezizomycotina</taxon>
        <taxon>Sordariomycetes</taxon>
        <taxon>Xylariomycetidae</taxon>
        <taxon>Xylariales</taxon>
        <taxon>Diatrypaceae</taxon>
        <taxon>Eutypa</taxon>
    </lineage>
</organism>
<dbReference type="PANTHER" id="PTHR34987:SF5">
    <property type="entry name" value="ALPHA-RHAMNOSIDASE"/>
    <property type="match status" value="1"/>
</dbReference>
<dbReference type="STRING" id="1287681.M7T1Q3"/>
<reference evidence="3" key="1">
    <citation type="journal article" date="2013" name="Genome Announc.">
        <title>Draft genome sequence of the grapevine dieback fungus Eutypa lata UCR-EL1.</title>
        <authorList>
            <person name="Blanco-Ulate B."/>
            <person name="Rolshausen P.E."/>
            <person name="Cantu D."/>
        </authorList>
    </citation>
    <scope>NUCLEOTIDE SEQUENCE [LARGE SCALE GENOMIC DNA]</scope>
    <source>
        <strain evidence="3">UCR-EL1</strain>
    </source>
</reference>